<evidence type="ECO:0000259" key="8">
    <source>
        <dbReference type="Pfam" id="PF05140"/>
    </source>
</evidence>
<sequence length="232" mass="25027">TRLAAIDIVTDAAPAAARATPGDPARPAVGPHGRAGQAFETPVTTRVPWGERVALPNSPFAVEIDTFLIDFVVGERGPELASLEPRNPAVLLGFYEGERLVGRSWYFVHHPGMAVGTAPEVPLLLGHLQAEMMAGIEVATHPGSAWIWAGFIVMSLGTLLAFALRHERVWLRLRRRDDAWDVALHHPGALPPAPERATAGWEREVSGLAARLVRLLEPDGRPPVRGPEGRSA</sequence>
<proteinExistence type="predicted"/>
<dbReference type="EMBL" id="VGIY01000050">
    <property type="protein sequence ID" value="MBM3316870.1"/>
    <property type="molecule type" value="Genomic_DNA"/>
</dbReference>
<evidence type="ECO:0000256" key="6">
    <source>
        <dbReference type="SAM" id="MobiDB-lite"/>
    </source>
</evidence>
<evidence type="ECO:0000256" key="1">
    <source>
        <dbReference type="ARBA" id="ARBA00004141"/>
    </source>
</evidence>
<evidence type="ECO:0000313" key="9">
    <source>
        <dbReference type="EMBL" id="MBM3316870.1"/>
    </source>
</evidence>
<dbReference type="GO" id="GO:0016020">
    <property type="term" value="C:membrane"/>
    <property type="evidence" value="ECO:0007669"/>
    <property type="project" value="UniProtKB-SubCell"/>
</dbReference>
<accession>A0A937X801</accession>
<dbReference type="AlphaFoldDB" id="A0A937X801"/>
<keyword evidence="2 7" id="KW-0812">Transmembrane</keyword>
<keyword evidence="3" id="KW-0201">Cytochrome c-type biogenesis</keyword>
<evidence type="ECO:0000313" key="10">
    <source>
        <dbReference type="Proteomes" id="UP000748308"/>
    </source>
</evidence>
<feature type="compositionally biased region" description="Low complexity" evidence="6">
    <location>
        <begin position="15"/>
        <end position="28"/>
    </location>
</feature>
<dbReference type="Pfam" id="PF05140">
    <property type="entry name" value="ResB"/>
    <property type="match status" value="1"/>
</dbReference>
<keyword evidence="5 7" id="KW-0472">Membrane</keyword>
<feature type="transmembrane region" description="Helical" evidence="7">
    <location>
        <begin position="145"/>
        <end position="164"/>
    </location>
</feature>
<evidence type="ECO:0000256" key="7">
    <source>
        <dbReference type="SAM" id="Phobius"/>
    </source>
</evidence>
<gene>
    <name evidence="9" type="ORF">FJY75_03360</name>
</gene>
<comment type="caution">
    <text evidence="9">The sequence shown here is derived from an EMBL/GenBank/DDBJ whole genome shotgun (WGS) entry which is preliminary data.</text>
</comment>
<evidence type="ECO:0000256" key="5">
    <source>
        <dbReference type="ARBA" id="ARBA00023136"/>
    </source>
</evidence>
<organism evidence="9 10">
    <name type="scientific">Eiseniibacteriota bacterium</name>
    <dbReference type="NCBI Taxonomy" id="2212470"/>
    <lineage>
        <taxon>Bacteria</taxon>
        <taxon>Candidatus Eiseniibacteriota</taxon>
    </lineage>
</organism>
<feature type="domain" description="ResB-like" evidence="8">
    <location>
        <begin position="123"/>
        <end position="179"/>
    </location>
</feature>
<evidence type="ECO:0000256" key="4">
    <source>
        <dbReference type="ARBA" id="ARBA00022989"/>
    </source>
</evidence>
<feature type="region of interest" description="Disordered" evidence="6">
    <location>
        <begin position="15"/>
        <end position="41"/>
    </location>
</feature>
<name>A0A937X801_UNCEI</name>
<evidence type="ECO:0000256" key="2">
    <source>
        <dbReference type="ARBA" id="ARBA00022692"/>
    </source>
</evidence>
<evidence type="ECO:0000256" key="3">
    <source>
        <dbReference type="ARBA" id="ARBA00022748"/>
    </source>
</evidence>
<dbReference type="GO" id="GO:0017004">
    <property type="term" value="P:cytochrome complex assembly"/>
    <property type="evidence" value="ECO:0007669"/>
    <property type="project" value="UniProtKB-KW"/>
</dbReference>
<keyword evidence="4 7" id="KW-1133">Transmembrane helix</keyword>
<feature type="non-terminal residue" evidence="9">
    <location>
        <position position="1"/>
    </location>
</feature>
<reference evidence="9" key="1">
    <citation type="submission" date="2019-03" db="EMBL/GenBank/DDBJ databases">
        <title>Lake Tanganyika Metagenome-Assembled Genomes (MAGs).</title>
        <authorList>
            <person name="Tran P."/>
        </authorList>
    </citation>
    <scope>NUCLEOTIDE SEQUENCE</scope>
    <source>
        <strain evidence="9">M_DeepCast_400m_m2_100</strain>
    </source>
</reference>
<protein>
    <submittedName>
        <fullName evidence="9">Cytochrome c biogenesis protein ResB</fullName>
    </submittedName>
</protein>
<dbReference type="Proteomes" id="UP000748308">
    <property type="component" value="Unassembled WGS sequence"/>
</dbReference>
<comment type="subcellular location">
    <subcellularLocation>
        <location evidence="1">Membrane</location>
        <topology evidence="1">Multi-pass membrane protein</topology>
    </subcellularLocation>
</comment>
<dbReference type="InterPro" id="IPR007816">
    <property type="entry name" value="ResB-like_domain"/>
</dbReference>